<evidence type="ECO:0000313" key="1">
    <source>
        <dbReference type="EMBL" id="MBA2860946.1"/>
    </source>
</evidence>
<dbReference type="InterPro" id="IPR027417">
    <property type="entry name" value="P-loop_NTPase"/>
</dbReference>
<gene>
    <name evidence="1" type="ORF">HNP91_001778</name>
</gene>
<evidence type="ECO:0000313" key="2">
    <source>
        <dbReference type="Proteomes" id="UP000568063"/>
    </source>
</evidence>
<proteinExistence type="predicted"/>
<accession>A0A7J9PDZ3</accession>
<dbReference type="EMBL" id="JACDUM010000004">
    <property type="protein sequence ID" value="MBA2860946.1"/>
    <property type="molecule type" value="Genomic_DNA"/>
</dbReference>
<name>A0A7J9PDZ3_METMI</name>
<reference evidence="1 2" key="1">
    <citation type="submission" date="2020-07" db="EMBL/GenBank/DDBJ databases">
        <title>Genomic Encyclopedia of Type Strains, Phase IV (KMG-V): Genome sequencing to study the core and pangenomes of soil and plant-associated prokaryotes.</title>
        <authorList>
            <person name="Whitman W."/>
        </authorList>
    </citation>
    <scope>NUCLEOTIDE SEQUENCE [LARGE SCALE GENOMIC DNA]</scope>
    <source>
        <strain evidence="1 2">C9</strain>
    </source>
</reference>
<sequence>MGETDKAPIIEPIEAPLVRVIKKFENVENIDFSLFAQDPQTREIKTRYFDLYEKMKESEDDYIQSKKPEKGIFVFDFEEFCKKYDMDLEKVRAMYEEVRGLTSFDSKARDYYSTEDYELLDVQYVGIKRLVDYINNYTEEELFTKWCRGGNLVLTNVRNVHRIDHKKMNDNGDYVTKTIATYTKPKIENVTYFNGEKFENQLNLIFKDLTIDLTDDINSFDDFIKTVKKTGNFPYEQYLHEYNRLFEYVIKRYKEDAKMIKRTGIYGYFGDEKNILHGWESDKDSPRARDFKELLKMDPEEEEVKELLIELKKYFGSEDFIKIIFEYGLASIFRYDLMNPNNKKLHKFPFLLVIGKQAIGKTARMNLVFNKLLLNSNTPYLNDDLEGSKSKMAKEQFVNLPMWFDELEEFPSQMKELIKQMATQQVGVVTRGNKNVTKADHVFLIRRPFIISTNKFKIHDPALMDRFIVLSAYDYELENNSEISQRILPDINKIGAWIFKNIELLKTHIDTLEYDFAREEANNNTIMIGREIAKTIYNHFELEYEPSTKVIYGDSNISTSNDKLKKIILSEAINLSTWLEAGVKRNILDYIEDEKYDMGKLQLQKYGIFVKKDRLKNCSLLITKTALEYMNLEDEGIKTLAEFEAHNFKRCQHWHDHKNNYCVEIPIGDHEDDPEKVRIKSKMIEIFEKNNEKGEKTHIAELTYIIRQLFDDRETEELDQIMEEIIAEMNGVYITTANDYMEYIKNPVQKTMQ</sequence>
<dbReference type="AlphaFoldDB" id="A0A7J9PDZ3"/>
<organism evidence="1 2">
    <name type="scientific">Methanococcus maripaludis</name>
    <name type="common">Methanococcus deltae</name>
    <dbReference type="NCBI Taxonomy" id="39152"/>
    <lineage>
        <taxon>Archaea</taxon>
        <taxon>Methanobacteriati</taxon>
        <taxon>Methanobacteriota</taxon>
        <taxon>Methanomada group</taxon>
        <taxon>Methanococci</taxon>
        <taxon>Methanococcales</taxon>
        <taxon>Methanococcaceae</taxon>
        <taxon>Methanococcus</taxon>
    </lineage>
</organism>
<dbReference type="RefSeq" id="WP_181522071.1">
    <property type="nucleotide sequence ID" value="NZ_JACDUM010000004.1"/>
</dbReference>
<dbReference type="Proteomes" id="UP000568063">
    <property type="component" value="Unassembled WGS sequence"/>
</dbReference>
<dbReference type="SUPFAM" id="SSF52540">
    <property type="entry name" value="P-loop containing nucleoside triphosphate hydrolases"/>
    <property type="match status" value="1"/>
</dbReference>
<protein>
    <submittedName>
        <fullName evidence="1">Uncharacterized protein</fullName>
    </submittedName>
</protein>
<comment type="caution">
    <text evidence="1">The sequence shown here is derived from an EMBL/GenBank/DDBJ whole genome shotgun (WGS) entry which is preliminary data.</text>
</comment>